<dbReference type="STRING" id="77166.U4UNM9"/>
<keyword evidence="4 9" id="KW-1133">Transmembrane helix</keyword>
<dbReference type="Pfam" id="PF07885">
    <property type="entry name" value="Ion_trans_2"/>
    <property type="match status" value="1"/>
</dbReference>
<evidence type="ECO:0000313" key="11">
    <source>
        <dbReference type="EMBL" id="ERL94083.1"/>
    </source>
</evidence>
<dbReference type="GO" id="GO:0015271">
    <property type="term" value="F:outward rectifier potassium channel activity"/>
    <property type="evidence" value="ECO:0007669"/>
    <property type="project" value="TreeGrafter"/>
</dbReference>
<evidence type="ECO:0000256" key="2">
    <source>
        <dbReference type="ARBA" id="ARBA00022448"/>
    </source>
</evidence>
<feature type="compositionally biased region" description="Low complexity" evidence="8">
    <location>
        <begin position="109"/>
        <end position="122"/>
    </location>
</feature>
<name>U4UNM9_DENPD</name>
<dbReference type="GO" id="GO:0005886">
    <property type="term" value="C:plasma membrane"/>
    <property type="evidence" value="ECO:0007669"/>
    <property type="project" value="TreeGrafter"/>
</dbReference>
<evidence type="ECO:0000256" key="3">
    <source>
        <dbReference type="ARBA" id="ARBA00022692"/>
    </source>
</evidence>
<evidence type="ECO:0000256" key="8">
    <source>
        <dbReference type="SAM" id="MobiDB-lite"/>
    </source>
</evidence>
<evidence type="ECO:0000256" key="4">
    <source>
        <dbReference type="ARBA" id="ARBA00022989"/>
    </source>
</evidence>
<feature type="domain" description="Potassium channel" evidence="10">
    <location>
        <begin position="30"/>
        <end position="67"/>
    </location>
</feature>
<feature type="transmembrane region" description="Helical" evidence="9">
    <location>
        <begin position="46"/>
        <end position="68"/>
    </location>
</feature>
<keyword evidence="3 9" id="KW-0812">Transmembrane</keyword>
<dbReference type="PANTHER" id="PTHR11003">
    <property type="entry name" value="POTASSIUM CHANNEL, SUBFAMILY K"/>
    <property type="match status" value="1"/>
</dbReference>
<dbReference type="EMBL" id="KB632378">
    <property type="protein sequence ID" value="ERL94083.1"/>
    <property type="molecule type" value="Genomic_DNA"/>
</dbReference>
<protein>
    <recommendedName>
        <fullName evidence="10">Potassium channel domain-containing protein</fullName>
    </recommendedName>
</protein>
<dbReference type="SUPFAM" id="SSF81324">
    <property type="entry name" value="Voltage-gated potassium channels"/>
    <property type="match status" value="1"/>
</dbReference>
<proteinExistence type="predicted"/>
<dbReference type="InterPro" id="IPR003280">
    <property type="entry name" value="2pore_dom_K_chnl"/>
</dbReference>
<feature type="region of interest" description="Disordered" evidence="8">
    <location>
        <begin position="92"/>
        <end position="164"/>
    </location>
</feature>
<evidence type="ECO:0000256" key="9">
    <source>
        <dbReference type="SAM" id="Phobius"/>
    </source>
</evidence>
<dbReference type="OrthoDB" id="297496at2759"/>
<feature type="compositionally biased region" description="Basic and acidic residues" evidence="8">
    <location>
        <begin position="141"/>
        <end position="164"/>
    </location>
</feature>
<evidence type="ECO:0000256" key="7">
    <source>
        <dbReference type="ARBA" id="ARBA00023303"/>
    </source>
</evidence>
<comment type="subcellular location">
    <subcellularLocation>
        <location evidence="1">Membrane</location>
        <topology evidence="1">Multi-pass membrane protein</topology>
    </subcellularLocation>
</comment>
<dbReference type="Gene3D" id="1.10.287.70">
    <property type="match status" value="1"/>
</dbReference>
<dbReference type="GO" id="GO:0022841">
    <property type="term" value="F:potassium ion leak channel activity"/>
    <property type="evidence" value="ECO:0007669"/>
    <property type="project" value="TreeGrafter"/>
</dbReference>
<keyword evidence="7" id="KW-0407">Ion channel</keyword>
<dbReference type="Proteomes" id="UP000030742">
    <property type="component" value="Unassembled WGS sequence"/>
</dbReference>
<evidence type="ECO:0000256" key="5">
    <source>
        <dbReference type="ARBA" id="ARBA00023065"/>
    </source>
</evidence>
<accession>U4UNM9</accession>
<keyword evidence="6 9" id="KW-0472">Membrane</keyword>
<dbReference type="InterPro" id="IPR013099">
    <property type="entry name" value="K_chnl_dom"/>
</dbReference>
<evidence type="ECO:0000256" key="6">
    <source>
        <dbReference type="ARBA" id="ARBA00023136"/>
    </source>
</evidence>
<gene>
    <name evidence="11" type="ORF">D910_11365</name>
</gene>
<organism evidence="11 12">
    <name type="scientific">Dendroctonus ponderosae</name>
    <name type="common">Mountain pine beetle</name>
    <dbReference type="NCBI Taxonomy" id="77166"/>
    <lineage>
        <taxon>Eukaryota</taxon>
        <taxon>Metazoa</taxon>
        <taxon>Ecdysozoa</taxon>
        <taxon>Arthropoda</taxon>
        <taxon>Hexapoda</taxon>
        <taxon>Insecta</taxon>
        <taxon>Pterygota</taxon>
        <taxon>Neoptera</taxon>
        <taxon>Endopterygota</taxon>
        <taxon>Coleoptera</taxon>
        <taxon>Polyphaga</taxon>
        <taxon>Cucujiformia</taxon>
        <taxon>Curculionidae</taxon>
        <taxon>Scolytinae</taxon>
        <taxon>Dendroctonus</taxon>
    </lineage>
</organism>
<reference evidence="11 12" key="1">
    <citation type="journal article" date="2013" name="Genome Biol.">
        <title>Draft genome of the mountain pine beetle, Dendroctonus ponderosae Hopkins, a major forest pest.</title>
        <authorList>
            <person name="Keeling C.I."/>
            <person name="Yuen M.M."/>
            <person name="Liao N.Y."/>
            <person name="Docking T.R."/>
            <person name="Chan S.K."/>
            <person name="Taylor G.A."/>
            <person name="Palmquist D.L."/>
            <person name="Jackman S.D."/>
            <person name="Nguyen A."/>
            <person name="Li M."/>
            <person name="Henderson H."/>
            <person name="Janes J.K."/>
            <person name="Zhao Y."/>
            <person name="Pandoh P."/>
            <person name="Moore R."/>
            <person name="Sperling F.A."/>
            <person name="Huber D.P."/>
            <person name="Birol I."/>
            <person name="Jones S.J."/>
            <person name="Bohlmann J."/>
        </authorList>
    </citation>
    <scope>NUCLEOTIDE SEQUENCE</scope>
</reference>
<keyword evidence="5" id="KW-0406">Ion transport</keyword>
<sequence length="164" mass="18911">MRDKYLVVLSFKMKTIGFRNLFQNVIKISGYGHITPKTNWGKVVTIFYAILGIPLMLLCLSNIGDIMATSFRFLYWRVCCYVCQKKPKRRQRGRSFRVTSRNDSRITRSRSATSFRRSVRASGKSADSGYGISDGGPNYHSDTELRSDSLDRKKFAAVQKERRF</sequence>
<dbReference type="AlphaFoldDB" id="U4UNM9"/>
<evidence type="ECO:0000313" key="12">
    <source>
        <dbReference type="Proteomes" id="UP000030742"/>
    </source>
</evidence>
<dbReference type="PANTHER" id="PTHR11003:SF334">
    <property type="entry name" value="FI03418P"/>
    <property type="match status" value="1"/>
</dbReference>
<evidence type="ECO:0000256" key="1">
    <source>
        <dbReference type="ARBA" id="ARBA00004141"/>
    </source>
</evidence>
<dbReference type="GO" id="GO:0030322">
    <property type="term" value="P:stabilization of membrane potential"/>
    <property type="evidence" value="ECO:0007669"/>
    <property type="project" value="TreeGrafter"/>
</dbReference>
<keyword evidence="2" id="KW-0813">Transport</keyword>
<evidence type="ECO:0000259" key="10">
    <source>
        <dbReference type="Pfam" id="PF07885"/>
    </source>
</evidence>